<proteinExistence type="predicted"/>
<protein>
    <submittedName>
        <fullName evidence="2">Uncharacterized protein</fullName>
    </submittedName>
</protein>
<comment type="caution">
    <text evidence="2">The sequence shown here is derived from an EMBL/GenBank/DDBJ whole genome shotgun (WGS) entry which is preliminary data.</text>
</comment>
<evidence type="ECO:0000313" key="2">
    <source>
        <dbReference type="EMBL" id="OGM26639.1"/>
    </source>
</evidence>
<gene>
    <name evidence="2" type="ORF">A2627_01290</name>
</gene>
<organism evidence="2 3">
    <name type="scientific">Candidatus Woesebacteria bacterium RIFCSPHIGHO2_01_FULL_39_28</name>
    <dbReference type="NCBI Taxonomy" id="1802496"/>
    <lineage>
        <taxon>Bacteria</taxon>
        <taxon>Candidatus Woeseibacteriota</taxon>
    </lineage>
</organism>
<evidence type="ECO:0000256" key="1">
    <source>
        <dbReference type="SAM" id="Phobius"/>
    </source>
</evidence>
<dbReference type="AlphaFoldDB" id="A0A1F7YIC3"/>
<name>A0A1F7YIC3_9BACT</name>
<accession>A0A1F7YIC3</accession>
<keyword evidence="1" id="KW-0472">Membrane</keyword>
<dbReference type="Proteomes" id="UP000178851">
    <property type="component" value="Unassembled WGS sequence"/>
</dbReference>
<keyword evidence="1" id="KW-1133">Transmembrane helix</keyword>
<evidence type="ECO:0000313" key="3">
    <source>
        <dbReference type="Proteomes" id="UP000178851"/>
    </source>
</evidence>
<reference evidence="2 3" key="1">
    <citation type="journal article" date="2016" name="Nat. Commun.">
        <title>Thousands of microbial genomes shed light on interconnected biogeochemical processes in an aquifer system.</title>
        <authorList>
            <person name="Anantharaman K."/>
            <person name="Brown C.T."/>
            <person name="Hug L.A."/>
            <person name="Sharon I."/>
            <person name="Castelle C.J."/>
            <person name="Probst A.J."/>
            <person name="Thomas B.C."/>
            <person name="Singh A."/>
            <person name="Wilkins M.J."/>
            <person name="Karaoz U."/>
            <person name="Brodie E.L."/>
            <person name="Williams K.H."/>
            <person name="Hubbard S.S."/>
            <person name="Banfield J.F."/>
        </authorList>
    </citation>
    <scope>NUCLEOTIDE SEQUENCE [LARGE SCALE GENOMIC DNA]</scope>
</reference>
<keyword evidence="1" id="KW-0812">Transmembrane</keyword>
<feature type="transmembrane region" description="Helical" evidence="1">
    <location>
        <begin position="15"/>
        <end position="33"/>
    </location>
</feature>
<sequence>MVASLTTVAITTRRVIRYSVIFLIAFIIFRIVFSFAQKLYIKSHPTPPPAPTLLFGKLPKLAFPENKDLPNFEYKIETPTGNLPKLGEQAKIYFMPSSSPNLFSATNARKKAASLGFTNEPIELSPTVLLFKHQSLPSTLELNTVNLTFSISYDLAADRSILTFRPLPPEVAISRVKEFLAGAGLLLPDLSGPAVHEFLVLEDQKLKTANSLSEAQFIKVNLYRKDYNNLPNIGNNPDQANVWFLVSGSPEAGKKVFAGQYHYFSIDESKSATYPIIITQKAVDELTGGNAYIANLGENSDGKVTIRKIYLAYYDSGIPESFYQPIFVFEGDRNFFAYVPAISRDYYGEEKK</sequence>
<dbReference type="EMBL" id="MGGI01000012">
    <property type="protein sequence ID" value="OGM26639.1"/>
    <property type="molecule type" value="Genomic_DNA"/>
</dbReference>